<dbReference type="PANTHER" id="PTHR47480">
    <property type="entry name" value="EG45-LIKE DOMAIN CONTAINING PROTEIN"/>
    <property type="match status" value="1"/>
</dbReference>
<dbReference type="CDD" id="cd22269">
    <property type="entry name" value="DPBB_EG45-like"/>
    <property type="match status" value="2"/>
</dbReference>
<dbReference type="OMA" id="VYEVTCT"/>
<dbReference type="PANTHER" id="PTHR47480:SF1">
    <property type="entry name" value="EG45-LIKE DOMAIN CONTAINING PROTEIN 1"/>
    <property type="match status" value="1"/>
</dbReference>
<dbReference type="InterPro" id="IPR036908">
    <property type="entry name" value="RlpA-like_sf"/>
</dbReference>
<feature type="domain" description="Expansin-like EG45" evidence="2">
    <location>
        <begin position="169"/>
        <end position="269"/>
    </location>
</feature>
<dbReference type="EMBL" id="MVGT01004293">
    <property type="protein sequence ID" value="OVA00512.1"/>
    <property type="molecule type" value="Genomic_DNA"/>
</dbReference>
<dbReference type="PROSITE" id="PS50842">
    <property type="entry name" value="EXPANSIN_EG45"/>
    <property type="match status" value="2"/>
</dbReference>
<name>A0A200PQN0_MACCD</name>
<proteinExistence type="predicted"/>
<feature type="domain" description="Expansin-like EG45" evidence="2">
    <location>
        <begin position="41"/>
        <end position="129"/>
    </location>
</feature>
<sequence length="269" mass="28789">MSKPQLLLLPWLLFFMIFADLFSSSNGDVGTAARYSPPYLPTACYRNDMSQFPTNNLFGSAGEGIWDNAASCGRRYLVRCISSASVQRACIPGVTIQIKIVDRAASSVSQPSSQGTTMVLSETAFSMIANASLLPLPLLQWLLFILTHLSSFSTGDVGTAAQYSPPYLPSACYGNDVSQFPTNNLFASASEGIWDNGASCGRQYLVRCISASEQGICVTGVTIPITIVDREVTSISLPSTSGTTMALSETAFALIADLSANEINIEFQQ</sequence>
<keyword evidence="4" id="KW-1185">Reference proteome</keyword>
<dbReference type="OrthoDB" id="587249at2759"/>
<dbReference type="SUPFAM" id="SSF50685">
    <property type="entry name" value="Barwin-like endoglucanases"/>
    <property type="match status" value="2"/>
</dbReference>
<dbReference type="InParanoid" id="A0A200PQN0"/>
<evidence type="ECO:0000256" key="1">
    <source>
        <dbReference type="SAM" id="SignalP"/>
    </source>
</evidence>
<dbReference type="InterPro" id="IPR007112">
    <property type="entry name" value="Expansin/allergen_DPBB_dom"/>
</dbReference>
<dbReference type="AlphaFoldDB" id="A0A200PQN0"/>
<organism evidence="3 4">
    <name type="scientific">Macleaya cordata</name>
    <name type="common">Five-seeded plume-poppy</name>
    <name type="synonym">Bocconia cordata</name>
    <dbReference type="NCBI Taxonomy" id="56857"/>
    <lineage>
        <taxon>Eukaryota</taxon>
        <taxon>Viridiplantae</taxon>
        <taxon>Streptophyta</taxon>
        <taxon>Embryophyta</taxon>
        <taxon>Tracheophyta</taxon>
        <taxon>Spermatophyta</taxon>
        <taxon>Magnoliopsida</taxon>
        <taxon>Ranunculales</taxon>
        <taxon>Papaveraceae</taxon>
        <taxon>Papaveroideae</taxon>
        <taxon>Macleaya</taxon>
    </lineage>
</organism>
<dbReference type="Proteomes" id="UP000195402">
    <property type="component" value="Unassembled WGS sequence"/>
</dbReference>
<evidence type="ECO:0000313" key="3">
    <source>
        <dbReference type="EMBL" id="OVA00512.1"/>
    </source>
</evidence>
<evidence type="ECO:0000259" key="2">
    <source>
        <dbReference type="PROSITE" id="PS50842"/>
    </source>
</evidence>
<keyword evidence="1" id="KW-0732">Signal</keyword>
<reference evidence="3 4" key="1">
    <citation type="journal article" date="2017" name="Mol. Plant">
        <title>The Genome of Medicinal Plant Macleaya cordata Provides New Insights into Benzylisoquinoline Alkaloids Metabolism.</title>
        <authorList>
            <person name="Liu X."/>
            <person name="Liu Y."/>
            <person name="Huang P."/>
            <person name="Ma Y."/>
            <person name="Qing Z."/>
            <person name="Tang Q."/>
            <person name="Cao H."/>
            <person name="Cheng P."/>
            <person name="Zheng Y."/>
            <person name="Yuan Z."/>
            <person name="Zhou Y."/>
            <person name="Liu J."/>
            <person name="Tang Z."/>
            <person name="Zhuo Y."/>
            <person name="Zhang Y."/>
            <person name="Yu L."/>
            <person name="Huang J."/>
            <person name="Yang P."/>
            <person name="Peng Q."/>
            <person name="Zhang J."/>
            <person name="Jiang W."/>
            <person name="Zhang Z."/>
            <person name="Lin K."/>
            <person name="Ro D.K."/>
            <person name="Chen X."/>
            <person name="Xiong X."/>
            <person name="Shang Y."/>
            <person name="Huang S."/>
            <person name="Zeng J."/>
        </authorList>
    </citation>
    <scope>NUCLEOTIDE SEQUENCE [LARGE SCALE GENOMIC DNA]</scope>
    <source>
        <strain evidence="4">cv. BLH2017</strain>
        <tissue evidence="3">Root</tissue>
    </source>
</reference>
<protein>
    <submittedName>
        <fullName evidence="3">Expansin/pollen allergen</fullName>
    </submittedName>
</protein>
<gene>
    <name evidence="3" type="ORF">BVC80_9089g109</name>
</gene>
<accession>A0A200PQN0</accession>
<feature type="chain" id="PRO_5013369661" evidence="1">
    <location>
        <begin position="28"/>
        <end position="269"/>
    </location>
</feature>
<dbReference type="Gene3D" id="2.40.40.10">
    <property type="entry name" value="RlpA-like domain"/>
    <property type="match status" value="2"/>
</dbReference>
<comment type="caution">
    <text evidence="3">The sequence shown here is derived from an EMBL/GenBank/DDBJ whole genome shotgun (WGS) entry which is preliminary data.</text>
</comment>
<evidence type="ECO:0000313" key="4">
    <source>
        <dbReference type="Proteomes" id="UP000195402"/>
    </source>
</evidence>
<dbReference type="STRING" id="56857.A0A200PQN0"/>
<feature type="signal peptide" evidence="1">
    <location>
        <begin position="1"/>
        <end position="27"/>
    </location>
</feature>